<gene>
    <name evidence="3" type="ORF">FHD67_09465</name>
</gene>
<feature type="domain" description="Terminase large subunit gp17-like C-terminal" evidence="2">
    <location>
        <begin position="317"/>
        <end position="466"/>
    </location>
</feature>
<dbReference type="EMBL" id="VDDC01000015">
    <property type="protein sequence ID" value="TNH39394.1"/>
    <property type="molecule type" value="Genomic_DNA"/>
</dbReference>
<dbReference type="InterPro" id="IPR006517">
    <property type="entry name" value="Phage_terminase_lsu-like_C"/>
</dbReference>
<dbReference type="Pfam" id="PF17289">
    <property type="entry name" value="Terminase_6C"/>
    <property type="match status" value="1"/>
</dbReference>
<dbReference type="Proteomes" id="UP000304880">
    <property type="component" value="Unassembled WGS sequence"/>
</dbReference>
<name>A0A5C4R6X7_9RHOB</name>
<dbReference type="NCBIfam" id="TIGR01630">
    <property type="entry name" value="psiM2_ORF9"/>
    <property type="match status" value="1"/>
</dbReference>
<evidence type="ECO:0000313" key="4">
    <source>
        <dbReference type="Proteomes" id="UP000304880"/>
    </source>
</evidence>
<dbReference type="RefSeq" id="WP_139598557.1">
    <property type="nucleotide sequence ID" value="NZ_VDDC01000015.1"/>
</dbReference>
<evidence type="ECO:0000256" key="1">
    <source>
        <dbReference type="ARBA" id="ARBA00022612"/>
    </source>
</evidence>
<keyword evidence="4" id="KW-1185">Reference proteome</keyword>
<keyword evidence="1" id="KW-1188">Viral release from host cell</keyword>
<evidence type="ECO:0000259" key="2">
    <source>
        <dbReference type="Pfam" id="PF17289"/>
    </source>
</evidence>
<dbReference type="InterPro" id="IPR035421">
    <property type="entry name" value="Terminase_6C"/>
</dbReference>
<comment type="caution">
    <text evidence="3">The sequence shown here is derived from an EMBL/GenBank/DDBJ whole genome shotgun (WGS) entry which is preliminary data.</text>
</comment>
<accession>A0A5C4R6X7</accession>
<protein>
    <submittedName>
        <fullName evidence="3">Terminase</fullName>
    </submittedName>
</protein>
<proteinExistence type="predicted"/>
<sequence>MTTRLHLTPGDRIAIERELCHRSLADFAKRAWHVLEPATPLKWGWALDTICAHLEAVTRGKITRLLMNVPPGTMKSLLAGVIWPAWEWGPAGLPQHRFRGTSHLQNLAVRDNLKCRRLIESQWYKNRWPVAMTADENRKTKFENTATGFREAMAFTSMTGARGDRVILDDPLSAHAANSEAELLDAELAFLETLPTRINNDRSAIVVIMQRLHERDTSGLILSKALPYTHLCLPMRFEAERRCRTSIGFTDPRTTEGELLFPDRFPEPQVAELERTLGSYATAGQLQQRPVPRGGGLFKKSWFTPVKALPAGCRFVRGWDLAATEDKEAAATAGVLIARAPDGRFIIVDSTREQLGPMGVERLMKATAEQDWATYGAVRGSYPQDPGQAGKAQAQHIMRHVLTGFDYHFSPESGDKETRALPLAAQAEAGNVFLLEGPWNDAFLDEVAVFPMGKWKDQVDAASRAFTELTTAPKPTETRTTTMVGMY</sequence>
<organism evidence="3 4">
    <name type="scientific">Paracoccus haeundaensis</name>
    <dbReference type="NCBI Taxonomy" id="225362"/>
    <lineage>
        <taxon>Bacteria</taxon>
        <taxon>Pseudomonadati</taxon>
        <taxon>Pseudomonadota</taxon>
        <taxon>Alphaproteobacteria</taxon>
        <taxon>Rhodobacterales</taxon>
        <taxon>Paracoccaceae</taxon>
        <taxon>Paracoccus</taxon>
    </lineage>
</organism>
<dbReference type="AlphaFoldDB" id="A0A5C4R6X7"/>
<reference evidence="3 4" key="1">
    <citation type="submission" date="2019-06" db="EMBL/GenBank/DDBJ databases">
        <authorList>
            <person name="Li J."/>
        </authorList>
    </citation>
    <scope>NUCLEOTIDE SEQUENCE [LARGE SCALE GENOMIC DNA]</scope>
    <source>
        <strain evidence="3 4">CGMCC 1.8012</strain>
    </source>
</reference>
<evidence type="ECO:0000313" key="3">
    <source>
        <dbReference type="EMBL" id="TNH39394.1"/>
    </source>
</evidence>